<sequence>MKMNIWDAFWGLEVEQCPCDVHFVEWLEQEGLSRRRIYHFGTGGHHYVGLRCAEPHLDNTVLGITAAPKEYESFIALATDNPRVTHSYSAYFGDIYTSNPRLLPRFDIVTLFHSCEFRSEANDAYGALTDRQVMDLFTEQTDKGGYILFYKGSFAYGTAEPIIAEWAEQMPVEEIAGFKTLRIFRKLA</sequence>
<evidence type="ECO:0000313" key="1">
    <source>
        <dbReference type="EMBL" id="SKB85922.1"/>
    </source>
</evidence>
<proteinExistence type="predicted"/>
<accession>A0A1T5EPL9</accession>
<dbReference type="EMBL" id="FUYX01000006">
    <property type="protein sequence ID" value="SKB85922.1"/>
    <property type="molecule type" value="Genomic_DNA"/>
</dbReference>
<evidence type="ECO:0000313" key="2">
    <source>
        <dbReference type="Proteomes" id="UP000190130"/>
    </source>
</evidence>
<evidence type="ECO:0008006" key="3">
    <source>
        <dbReference type="Google" id="ProtNLM"/>
    </source>
</evidence>
<dbReference type="AlphaFoldDB" id="A0A1T5EPL9"/>
<organism evidence="1 2">
    <name type="scientific">Bosea thiooxidans</name>
    <dbReference type="NCBI Taxonomy" id="53254"/>
    <lineage>
        <taxon>Bacteria</taxon>
        <taxon>Pseudomonadati</taxon>
        <taxon>Pseudomonadota</taxon>
        <taxon>Alphaproteobacteria</taxon>
        <taxon>Hyphomicrobiales</taxon>
        <taxon>Boseaceae</taxon>
        <taxon>Bosea</taxon>
    </lineage>
</organism>
<dbReference type="RefSeq" id="WP_197282388.1">
    <property type="nucleotide sequence ID" value="NZ_FUYX01000006.1"/>
</dbReference>
<reference evidence="1 2" key="1">
    <citation type="submission" date="2017-02" db="EMBL/GenBank/DDBJ databases">
        <authorList>
            <person name="Peterson S.W."/>
        </authorList>
    </citation>
    <scope>NUCLEOTIDE SEQUENCE [LARGE SCALE GENOMIC DNA]</scope>
    <source>
        <strain evidence="1 2">DSM 9653</strain>
    </source>
</reference>
<protein>
    <recommendedName>
        <fullName evidence="3">Methyltransferase domain-containing protein</fullName>
    </recommendedName>
</protein>
<name>A0A1T5EPL9_9HYPH</name>
<gene>
    <name evidence="1" type="ORF">SAMN05660750_02714</name>
</gene>
<dbReference type="Proteomes" id="UP000190130">
    <property type="component" value="Unassembled WGS sequence"/>
</dbReference>